<keyword evidence="3" id="KW-1185">Reference proteome</keyword>
<organism evidence="1 3">
    <name type="scientific">Didymodactylos carnosus</name>
    <dbReference type="NCBI Taxonomy" id="1234261"/>
    <lineage>
        <taxon>Eukaryota</taxon>
        <taxon>Metazoa</taxon>
        <taxon>Spiralia</taxon>
        <taxon>Gnathifera</taxon>
        <taxon>Rotifera</taxon>
        <taxon>Eurotatoria</taxon>
        <taxon>Bdelloidea</taxon>
        <taxon>Philodinida</taxon>
        <taxon>Philodinidae</taxon>
        <taxon>Didymodactylos</taxon>
    </lineage>
</organism>
<evidence type="ECO:0000313" key="1">
    <source>
        <dbReference type="EMBL" id="CAF0788445.1"/>
    </source>
</evidence>
<accession>A0A813S1B1</accession>
<feature type="non-terminal residue" evidence="1">
    <location>
        <position position="82"/>
    </location>
</feature>
<dbReference type="EMBL" id="CAJOBC010000330">
    <property type="protein sequence ID" value="CAF3572499.1"/>
    <property type="molecule type" value="Genomic_DNA"/>
</dbReference>
<name>A0A813S1B1_9BILA</name>
<dbReference type="EMBL" id="CAJNOQ010000330">
    <property type="protein sequence ID" value="CAF0788445.1"/>
    <property type="molecule type" value="Genomic_DNA"/>
</dbReference>
<reference evidence="1" key="1">
    <citation type="submission" date="2021-02" db="EMBL/GenBank/DDBJ databases">
        <authorList>
            <person name="Nowell W R."/>
        </authorList>
    </citation>
    <scope>NUCLEOTIDE SEQUENCE</scope>
</reference>
<proteinExistence type="predicted"/>
<gene>
    <name evidence="1" type="ORF">GPM918_LOCUS2867</name>
    <name evidence="2" type="ORF">SRO942_LOCUS2867</name>
</gene>
<evidence type="ECO:0000313" key="3">
    <source>
        <dbReference type="Proteomes" id="UP000663829"/>
    </source>
</evidence>
<sequence length="82" mass="9852">ESSTISYPIDWTDEDGLNKNFHAEYLQEFIETFYRRIVELIDRGVAQQKRLATNRVYTEILINLIECLKRDNPFMIRHVVYV</sequence>
<dbReference type="AlphaFoldDB" id="A0A813S1B1"/>
<comment type="caution">
    <text evidence="1">The sequence shown here is derived from an EMBL/GenBank/DDBJ whole genome shotgun (WGS) entry which is preliminary data.</text>
</comment>
<protein>
    <submittedName>
        <fullName evidence="1">Uncharacterized protein</fullName>
    </submittedName>
</protein>
<dbReference type="Proteomes" id="UP000663829">
    <property type="component" value="Unassembled WGS sequence"/>
</dbReference>
<dbReference type="Proteomes" id="UP000681722">
    <property type="component" value="Unassembled WGS sequence"/>
</dbReference>
<evidence type="ECO:0000313" key="2">
    <source>
        <dbReference type="EMBL" id="CAF3572499.1"/>
    </source>
</evidence>